<accession>A0A9N8VSF7</accession>
<evidence type="ECO:0000313" key="2">
    <source>
        <dbReference type="EMBL" id="CAG8462696.1"/>
    </source>
</evidence>
<evidence type="ECO:0000256" key="1">
    <source>
        <dbReference type="SAM" id="MobiDB-lite"/>
    </source>
</evidence>
<protein>
    <submittedName>
        <fullName evidence="2">11895_t:CDS:1</fullName>
    </submittedName>
</protein>
<organism evidence="2 3">
    <name type="scientific">Funneliformis caledonium</name>
    <dbReference type="NCBI Taxonomy" id="1117310"/>
    <lineage>
        <taxon>Eukaryota</taxon>
        <taxon>Fungi</taxon>
        <taxon>Fungi incertae sedis</taxon>
        <taxon>Mucoromycota</taxon>
        <taxon>Glomeromycotina</taxon>
        <taxon>Glomeromycetes</taxon>
        <taxon>Glomerales</taxon>
        <taxon>Glomeraceae</taxon>
        <taxon>Funneliformis</taxon>
    </lineage>
</organism>
<dbReference type="Proteomes" id="UP000789570">
    <property type="component" value="Unassembled WGS sequence"/>
</dbReference>
<evidence type="ECO:0000313" key="3">
    <source>
        <dbReference type="Proteomes" id="UP000789570"/>
    </source>
</evidence>
<feature type="region of interest" description="Disordered" evidence="1">
    <location>
        <begin position="20"/>
        <end position="39"/>
    </location>
</feature>
<keyword evidence="3" id="KW-1185">Reference proteome</keyword>
<sequence>MKEQEFIKPDLIISDRTKPKSEWTIPLPNNKGIQLQEQSNIPSVSAKTLASRSKLKKVHSKDHLEKNELL</sequence>
<reference evidence="2" key="1">
    <citation type="submission" date="2021-06" db="EMBL/GenBank/DDBJ databases">
        <authorList>
            <person name="Kallberg Y."/>
            <person name="Tangrot J."/>
            <person name="Rosling A."/>
        </authorList>
    </citation>
    <scope>NUCLEOTIDE SEQUENCE</scope>
    <source>
        <strain evidence="2">UK204</strain>
    </source>
</reference>
<comment type="caution">
    <text evidence="2">The sequence shown here is derived from an EMBL/GenBank/DDBJ whole genome shotgun (WGS) entry which is preliminary data.</text>
</comment>
<dbReference type="EMBL" id="CAJVPQ010000250">
    <property type="protein sequence ID" value="CAG8462696.1"/>
    <property type="molecule type" value="Genomic_DNA"/>
</dbReference>
<dbReference type="AlphaFoldDB" id="A0A9N8VSF7"/>
<gene>
    <name evidence="2" type="ORF">FCALED_LOCUS1823</name>
</gene>
<feature type="compositionally biased region" description="Basic and acidic residues" evidence="1">
    <location>
        <begin position="61"/>
        <end position="70"/>
    </location>
</feature>
<feature type="region of interest" description="Disordered" evidence="1">
    <location>
        <begin position="44"/>
        <end position="70"/>
    </location>
</feature>
<proteinExistence type="predicted"/>
<name>A0A9N8VSF7_9GLOM</name>